<dbReference type="AlphaFoldDB" id="A0A9E7MAU9"/>
<name>A0A9E7MAU9_9EURY</name>
<reference evidence="1 2" key="1">
    <citation type="submission" date="2021-08" db="EMBL/GenBank/DDBJ databases">
        <title>Thermococcus onnuriiensis IOH2.</title>
        <authorList>
            <person name="Park Y.-J."/>
        </authorList>
    </citation>
    <scope>NUCLEOTIDE SEQUENCE [LARGE SCALE GENOMIC DNA]</scope>
    <source>
        <strain evidence="1 2">IOH2</strain>
    </source>
</reference>
<keyword evidence="2" id="KW-1185">Reference proteome</keyword>
<evidence type="ECO:0000313" key="2">
    <source>
        <dbReference type="Proteomes" id="UP001056425"/>
    </source>
</evidence>
<gene>
    <name evidence="1" type="ORF">K1720_10210</name>
</gene>
<protein>
    <submittedName>
        <fullName evidence="1">Uncharacterized protein</fullName>
    </submittedName>
</protein>
<sequence length="195" mass="22643">MPYESLVEKIKFRSGKFDKELFERIVKYLIEKELITPENIGVYRSGIEVRIKTIAEMDLVKEFGIDIVQAVDYLSIASFLISVVLLSKIEGEEPSSELEQYIVEKLYTPETKKKFLTRKFMTNPILEEFEILKFVKDTPEGPLESYGVRISIDNSGDMDFEEFFFETTKETLQKIIKEINSVINNDANEGNKKEE</sequence>
<dbReference type="KEGG" id="thei:K1720_10210"/>
<proteinExistence type="predicted"/>
<dbReference type="Proteomes" id="UP001056425">
    <property type="component" value="Chromosome"/>
</dbReference>
<dbReference type="EMBL" id="CP080572">
    <property type="protein sequence ID" value="USG99841.1"/>
    <property type="molecule type" value="Genomic_DNA"/>
</dbReference>
<dbReference type="GeneID" id="72778725"/>
<evidence type="ECO:0000313" key="1">
    <source>
        <dbReference type="EMBL" id="USG99841.1"/>
    </source>
</evidence>
<dbReference type="RefSeq" id="WP_251949113.1">
    <property type="nucleotide sequence ID" value="NZ_CP080572.1"/>
</dbReference>
<organism evidence="1 2">
    <name type="scientific">Thermococcus argininiproducens</name>
    <dbReference type="NCBI Taxonomy" id="2866384"/>
    <lineage>
        <taxon>Archaea</taxon>
        <taxon>Methanobacteriati</taxon>
        <taxon>Methanobacteriota</taxon>
        <taxon>Thermococci</taxon>
        <taxon>Thermococcales</taxon>
        <taxon>Thermococcaceae</taxon>
        <taxon>Thermococcus</taxon>
    </lineage>
</organism>
<accession>A0A9E7MAU9</accession>